<dbReference type="CDD" id="cd19481">
    <property type="entry name" value="RecA-like_protease"/>
    <property type="match status" value="1"/>
</dbReference>
<dbReference type="SMART" id="SM00382">
    <property type="entry name" value="AAA"/>
    <property type="match status" value="1"/>
</dbReference>
<dbReference type="InterPro" id="IPR003593">
    <property type="entry name" value="AAA+_ATPase"/>
</dbReference>
<evidence type="ECO:0000259" key="3">
    <source>
        <dbReference type="SMART" id="SM00382"/>
    </source>
</evidence>
<evidence type="ECO:0000313" key="5">
    <source>
        <dbReference type="Proteomes" id="UP000032214"/>
    </source>
</evidence>
<reference evidence="4 5" key="1">
    <citation type="journal article" date="2013" name="Proc. Natl. Acad. Sci. U.S.A.">
        <title>Candidate phylum TM6 genome recovered from a hospital sink biofilm provides genomic insights into this uncultivated phylum.</title>
        <authorList>
            <person name="McLean J.S."/>
            <person name="Lombardo M.J."/>
            <person name="Badger J.H."/>
            <person name="Edlund A."/>
            <person name="Novotny M."/>
            <person name="Yee-Greenbaum J."/>
            <person name="Vyahhi N."/>
            <person name="Hall A.P."/>
            <person name="Yang Y."/>
            <person name="Dupont C.L."/>
            <person name="Ziegler M.G."/>
            <person name="Chitsaz H."/>
            <person name="Allen A.E."/>
            <person name="Yooseph S."/>
            <person name="Tesler G."/>
            <person name="Pevzner P.A."/>
            <person name="Friedman R.M."/>
            <person name="Nealson K.H."/>
            <person name="Venter J.C."/>
            <person name="Lasken R.S."/>
        </authorList>
    </citation>
    <scope>NUCLEOTIDE SEQUENCE [LARGE SCALE GENOMIC DNA]</scope>
    <source>
        <strain evidence="4 5">TM6SC1</strain>
    </source>
</reference>
<keyword evidence="2" id="KW-0175">Coiled coil</keyword>
<dbReference type="Gene3D" id="3.40.50.300">
    <property type="entry name" value="P-loop containing nucleotide triphosphate hydrolases"/>
    <property type="match status" value="1"/>
</dbReference>
<keyword evidence="5" id="KW-1185">Reference proteome</keyword>
<sequence length="455" mass="51848">MKRIFILHIINLSIIGMLNGMERRLEIPVTNKYATMRDDHAHHYRELFERFKFLENPYTGNISSQTFKHKIGTAPDVIKNVVLSLKDRTSKLLHKLPKTFLFIGKPGVGKTFLAAAIAYELQEDDWMPLLVNSAVVCDRYVNSGEQNLNEFFNDVIETDRKYVVIFDEISVLAQRNKDANIQHDKDTASALWLGIDKLKKSEKFLILGTTNTIDKFPDPLLSRFHKQHRITIRVPDVNDRLVILKDFLHDTDIKNCGEAEYAQLANRTNRYTGRELVSSLEKFIGTPTKDGLTYQNLLDSLPRITIFHVGGRKIVELGVFMMDHKLAVIGFIASGVLGAAYIKWQMKHADAINTTNQNSAKDQLELAKKQLELAQKQAQNAIDQHARQMEQAEKQLEQNSLNSHIKRAVVNESVRVAVNHIVLNDTLLEWAANTNSLVLSLPAKFILFCKKSFSK</sequence>
<dbReference type="Pfam" id="PF00004">
    <property type="entry name" value="AAA"/>
    <property type="match status" value="1"/>
</dbReference>
<feature type="coiled-coil region" evidence="2">
    <location>
        <begin position="357"/>
        <end position="402"/>
    </location>
</feature>
<organism evidence="4 5">
    <name type="scientific">candidate division TM6 bacterium JCVI TM6SC1</name>
    <dbReference type="NCBI Taxonomy" id="1306947"/>
    <lineage>
        <taxon>Bacteria</taxon>
        <taxon>Candidatus Babelota</taxon>
        <taxon>Vermiphilus</taxon>
    </lineage>
</organism>
<dbReference type="GO" id="GO:0005524">
    <property type="term" value="F:ATP binding"/>
    <property type="evidence" value="ECO:0007669"/>
    <property type="project" value="InterPro"/>
</dbReference>
<evidence type="ECO:0000313" key="4">
    <source>
        <dbReference type="EMBL" id="KIX85111.1"/>
    </source>
</evidence>
<proteinExistence type="inferred from homology"/>
<comment type="similarity">
    <text evidence="1">Belongs to the AAA ATPase family.</text>
</comment>
<dbReference type="InterPro" id="IPR050304">
    <property type="entry name" value="MT-severing_AAA_ATPase"/>
</dbReference>
<dbReference type="STRING" id="1306947.J120_04275"/>
<dbReference type="InterPro" id="IPR027417">
    <property type="entry name" value="P-loop_NTPase"/>
</dbReference>
<feature type="domain" description="AAA+ ATPase" evidence="3">
    <location>
        <begin position="96"/>
        <end position="236"/>
    </location>
</feature>
<dbReference type="GO" id="GO:0016887">
    <property type="term" value="F:ATP hydrolysis activity"/>
    <property type="evidence" value="ECO:0007669"/>
    <property type="project" value="InterPro"/>
</dbReference>
<dbReference type="PANTHER" id="PTHR23074">
    <property type="entry name" value="AAA DOMAIN-CONTAINING"/>
    <property type="match status" value="1"/>
</dbReference>
<dbReference type="AlphaFoldDB" id="A0A0D2JDN6"/>
<dbReference type="SUPFAM" id="SSF52540">
    <property type="entry name" value="P-loop containing nucleoside triphosphate hydrolases"/>
    <property type="match status" value="1"/>
</dbReference>
<protein>
    <recommendedName>
        <fullName evidence="3">AAA+ ATPase domain-containing protein</fullName>
    </recommendedName>
</protein>
<dbReference type="eggNOG" id="COG1222">
    <property type="taxonomic scope" value="Bacteria"/>
</dbReference>
<evidence type="ECO:0000256" key="2">
    <source>
        <dbReference type="SAM" id="Coils"/>
    </source>
</evidence>
<dbReference type="InterPro" id="IPR003959">
    <property type="entry name" value="ATPase_AAA_core"/>
</dbReference>
<comment type="caution">
    <text evidence="4">The sequence shown here is derived from an EMBL/GenBank/DDBJ whole genome shotgun (WGS) entry which is preliminary data.</text>
</comment>
<dbReference type="Proteomes" id="UP000032214">
    <property type="component" value="Unassembled WGS sequence"/>
</dbReference>
<gene>
    <name evidence="4" type="ORF">J120_04275</name>
</gene>
<name>A0A0D2JDN6_9BACT</name>
<dbReference type="EMBL" id="ARQD01000003">
    <property type="protein sequence ID" value="KIX85111.1"/>
    <property type="molecule type" value="Genomic_DNA"/>
</dbReference>
<dbReference type="PANTHER" id="PTHR23074:SF17">
    <property type="entry name" value="FIDGETIN-LIKE PROTEIN 1"/>
    <property type="match status" value="1"/>
</dbReference>
<accession>A0A0D2JDN6</accession>
<evidence type="ECO:0000256" key="1">
    <source>
        <dbReference type="ARBA" id="ARBA00006914"/>
    </source>
</evidence>